<protein>
    <submittedName>
        <fullName evidence="1">Uncharacterized protein</fullName>
    </submittedName>
</protein>
<comment type="caution">
    <text evidence="1">The sequence shown here is derived from an EMBL/GenBank/DDBJ whole genome shotgun (WGS) entry which is preliminary data.</text>
</comment>
<evidence type="ECO:0000313" key="1">
    <source>
        <dbReference type="EMBL" id="MBD8507115.1"/>
    </source>
</evidence>
<reference evidence="1" key="1">
    <citation type="submission" date="2020-09" db="EMBL/GenBank/DDBJ databases">
        <title>Hoyosella lacisalsi sp. nov., a halotolerant actinobacterium isolated from soil of Lake Gudzhirganskoe.</title>
        <authorList>
            <person name="Yang Q."/>
            <person name="Guo P.Y."/>
            <person name="Liu S.W."/>
            <person name="Li F.N."/>
            <person name="Sun C.H."/>
        </authorList>
    </citation>
    <scope>NUCLEOTIDE SEQUENCE</scope>
    <source>
        <strain evidence="1">G463</strain>
    </source>
</reference>
<gene>
    <name evidence="1" type="ORF">HT102_11505</name>
</gene>
<dbReference type="Proteomes" id="UP000642993">
    <property type="component" value="Unassembled WGS sequence"/>
</dbReference>
<keyword evidence="2" id="KW-1185">Reference proteome</keyword>
<evidence type="ECO:0000313" key="2">
    <source>
        <dbReference type="Proteomes" id="UP000642993"/>
    </source>
</evidence>
<organism evidence="1 2">
    <name type="scientific">Lolliginicoccus lacisalsi</name>
    <dbReference type="NCBI Taxonomy" id="2742202"/>
    <lineage>
        <taxon>Bacteria</taxon>
        <taxon>Bacillati</taxon>
        <taxon>Actinomycetota</taxon>
        <taxon>Actinomycetes</taxon>
        <taxon>Mycobacteriales</taxon>
        <taxon>Hoyosellaceae</taxon>
        <taxon>Lolliginicoccus</taxon>
    </lineage>
</organism>
<dbReference type="AlphaFoldDB" id="A0A927JDE8"/>
<proteinExistence type="predicted"/>
<dbReference type="EMBL" id="JACYWE010000006">
    <property type="protein sequence ID" value="MBD8507115.1"/>
    <property type="molecule type" value="Genomic_DNA"/>
</dbReference>
<name>A0A927JDE8_9ACTN</name>
<dbReference type="RefSeq" id="WP_192039613.1">
    <property type="nucleotide sequence ID" value="NZ_JACYWE010000006.1"/>
</dbReference>
<accession>A0A927JDE8</accession>
<sequence>MRGLGGIITLLVVIWLVVGAIAAGQRGYFSSTNPDCAGISTLAITVVAGPLNYAGVNPQVDQCDIPEPS</sequence>